<keyword evidence="1" id="KW-0812">Transmembrane</keyword>
<reference evidence="2" key="1">
    <citation type="submission" date="2013-08" db="EMBL/GenBank/DDBJ databases">
        <authorList>
            <person name="Mendez C."/>
            <person name="Richter M."/>
            <person name="Ferrer M."/>
            <person name="Sanchez J."/>
        </authorList>
    </citation>
    <scope>NUCLEOTIDE SEQUENCE</scope>
</reference>
<protein>
    <submittedName>
        <fullName evidence="2">Uncharacterized protein</fullName>
    </submittedName>
</protein>
<gene>
    <name evidence="2" type="ORF">B1B_14176</name>
</gene>
<keyword evidence="1" id="KW-0472">Membrane</keyword>
<dbReference type="GO" id="GO:0140359">
    <property type="term" value="F:ABC-type transporter activity"/>
    <property type="evidence" value="ECO:0007669"/>
    <property type="project" value="InterPro"/>
</dbReference>
<sequence length="358" mass="38829">MRPIAYEIRRTLTSKFVIIMIVAIVGLASLLAYENGSTFSSVNVPTTPELTTGYYISGQNLIVVGYFHDAYGSPITHITAYYEYNSSVYSSAANKLGFANVTIPSISTAKPTITVLVNYSYERFRQPVSSPQSPYHINPTISYSGLTIENAIFNPTNRSNLGMLAFYVGPNGSLAPQTTLYISPINISNLASSSPQSLKNESAFSYSISNFVETTVFPKVTAADKGENYSVVATNASGSFITFTTSSDAGYVGILGPLSLYTKLTQSDLQSLVFSGTSEILGFLIPILAIFAAYLTYGKDRTTSVLESVLKRPITRGEIIFSRFISNSVAIVSAVALSMVFSDLIINHYLGSYLSLYF</sequence>
<dbReference type="AlphaFoldDB" id="T1ANA5"/>
<evidence type="ECO:0000313" key="2">
    <source>
        <dbReference type="EMBL" id="EQD42169.1"/>
    </source>
</evidence>
<comment type="caution">
    <text evidence="2">The sequence shown here is derived from an EMBL/GenBank/DDBJ whole genome shotgun (WGS) entry which is preliminary data.</text>
</comment>
<dbReference type="EMBL" id="AUZY01009367">
    <property type="protein sequence ID" value="EQD42169.1"/>
    <property type="molecule type" value="Genomic_DNA"/>
</dbReference>
<dbReference type="GO" id="GO:0005886">
    <property type="term" value="C:plasma membrane"/>
    <property type="evidence" value="ECO:0007669"/>
    <property type="project" value="UniProtKB-SubCell"/>
</dbReference>
<proteinExistence type="predicted"/>
<reference evidence="2" key="2">
    <citation type="journal article" date="2014" name="ISME J.">
        <title>Microbial stratification in low pH oxic and suboxic macroscopic growths along an acid mine drainage.</title>
        <authorList>
            <person name="Mendez-Garcia C."/>
            <person name="Mesa V."/>
            <person name="Sprenger R.R."/>
            <person name="Richter M."/>
            <person name="Diez M.S."/>
            <person name="Solano J."/>
            <person name="Bargiela R."/>
            <person name="Golyshina O.V."/>
            <person name="Manteca A."/>
            <person name="Ramos J.L."/>
            <person name="Gallego J.R."/>
            <person name="Llorente I."/>
            <person name="Martins Dos Santos V.A."/>
            <person name="Jensen O.N."/>
            <person name="Pelaez A.I."/>
            <person name="Sanchez J."/>
            <person name="Ferrer M."/>
        </authorList>
    </citation>
    <scope>NUCLEOTIDE SEQUENCE</scope>
</reference>
<feature type="transmembrane region" description="Helical" evidence="1">
    <location>
        <begin position="319"/>
        <end position="341"/>
    </location>
</feature>
<keyword evidence="1" id="KW-1133">Transmembrane helix</keyword>
<name>T1ANA5_9ZZZZ</name>
<feature type="transmembrane region" description="Helical" evidence="1">
    <location>
        <begin position="12"/>
        <end position="33"/>
    </location>
</feature>
<evidence type="ECO:0000256" key="1">
    <source>
        <dbReference type="SAM" id="Phobius"/>
    </source>
</evidence>
<feature type="transmembrane region" description="Helical" evidence="1">
    <location>
        <begin position="280"/>
        <end position="298"/>
    </location>
</feature>
<dbReference type="Pfam" id="PF12679">
    <property type="entry name" value="ABC2_membrane_2"/>
    <property type="match status" value="1"/>
</dbReference>
<organism evidence="2">
    <name type="scientific">mine drainage metagenome</name>
    <dbReference type="NCBI Taxonomy" id="410659"/>
    <lineage>
        <taxon>unclassified sequences</taxon>
        <taxon>metagenomes</taxon>
        <taxon>ecological metagenomes</taxon>
    </lineage>
</organism>
<accession>T1ANA5</accession>
<feature type="non-terminal residue" evidence="2">
    <location>
        <position position="358"/>
    </location>
</feature>